<dbReference type="GO" id="GO:0005794">
    <property type="term" value="C:Golgi apparatus"/>
    <property type="evidence" value="ECO:0007669"/>
    <property type="project" value="Ensembl"/>
</dbReference>
<feature type="domain" description="WAP" evidence="9">
    <location>
        <begin position="29"/>
        <end position="77"/>
    </location>
</feature>
<dbReference type="GO" id="GO:0005615">
    <property type="term" value="C:extracellular space"/>
    <property type="evidence" value="ECO:0007669"/>
    <property type="project" value="Ensembl"/>
</dbReference>
<dbReference type="InterPro" id="IPR050514">
    <property type="entry name" value="WAP_four-disulfide_core"/>
</dbReference>
<evidence type="ECO:0000313" key="11">
    <source>
        <dbReference type="Proteomes" id="UP000694547"/>
    </source>
</evidence>
<comment type="subcellular location">
    <subcellularLocation>
        <location evidence="1">Secreted</location>
    </subcellularLocation>
</comment>
<keyword evidence="2" id="KW-0964">Secreted</keyword>
<dbReference type="PANTHER" id="PTHR19441">
    <property type="entry name" value="WHEY ACDIC PROTEIN WAP"/>
    <property type="match status" value="1"/>
</dbReference>
<evidence type="ECO:0000313" key="10">
    <source>
        <dbReference type="Ensembl" id="ENSPEMP00000023230.1"/>
    </source>
</evidence>
<organism evidence="10 11">
    <name type="scientific">Peromyscus maniculatus bairdii</name>
    <name type="common">Prairie deer mouse</name>
    <dbReference type="NCBI Taxonomy" id="230844"/>
    <lineage>
        <taxon>Eukaryota</taxon>
        <taxon>Metazoa</taxon>
        <taxon>Chordata</taxon>
        <taxon>Craniata</taxon>
        <taxon>Vertebrata</taxon>
        <taxon>Euteleostomi</taxon>
        <taxon>Mammalia</taxon>
        <taxon>Eutheria</taxon>
        <taxon>Euarchontoglires</taxon>
        <taxon>Glires</taxon>
        <taxon>Rodentia</taxon>
        <taxon>Myomorpha</taxon>
        <taxon>Muroidea</taxon>
        <taxon>Cricetidae</taxon>
        <taxon>Neotominae</taxon>
        <taxon>Peromyscus</taxon>
    </lineage>
</organism>
<reference evidence="10" key="3">
    <citation type="submission" date="2025-09" db="UniProtKB">
        <authorList>
            <consortium name="Ensembl"/>
        </authorList>
    </citation>
    <scope>IDENTIFICATION</scope>
</reference>
<feature type="chain" id="PRO_5034903408" evidence="8">
    <location>
        <begin position="23"/>
        <end position="132"/>
    </location>
</feature>
<dbReference type="GO" id="GO:0045071">
    <property type="term" value="P:negative regulation of viral genome replication"/>
    <property type="evidence" value="ECO:0007669"/>
    <property type="project" value="Ensembl"/>
</dbReference>
<dbReference type="Proteomes" id="UP000694547">
    <property type="component" value="Chromosome 4"/>
</dbReference>
<dbReference type="Gene3D" id="4.10.75.10">
    <property type="entry name" value="Elafin-like"/>
    <property type="match status" value="2"/>
</dbReference>
<reference evidence="10 11" key="1">
    <citation type="submission" date="2018-10" db="EMBL/GenBank/DDBJ databases">
        <title>Improved assembly of the deer mouse Peromyscus maniculatus genome.</title>
        <authorList>
            <person name="Lassance J.-M."/>
            <person name="Hoekstra H.E."/>
        </authorList>
    </citation>
    <scope>NUCLEOTIDE SEQUENCE [LARGE SCALE GENOMIC DNA]</scope>
</reference>
<evidence type="ECO:0000256" key="8">
    <source>
        <dbReference type="SAM" id="SignalP"/>
    </source>
</evidence>
<dbReference type="InterPro" id="IPR036645">
    <property type="entry name" value="Elafin-like_sf"/>
</dbReference>
<evidence type="ECO:0000256" key="2">
    <source>
        <dbReference type="ARBA" id="ARBA00022525"/>
    </source>
</evidence>
<feature type="signal peptide" evidence="8">
    <location>
        <begin position="1"/>
        <end position="22"/>
    </location>
</feature>
<evidence type="ECO:0000256" key="1">
    <source>
        <dbReference type="ARBA" id="ARBA00004613"/>
    </source>
</evidence>
<dbReference type="CDD" id="cd00199">
    <property type="entry name" value="WAP"/>
    <property type="match status" value="1"/>
</dbReference>
<dbReference type="PANTHER" id="PTHR19441:SF44">
    <property type="entry name" value="ANTILEUKOPROTEINASE"/>
    <property type="match status" value="1"/>
</dbReference>
<dbReference type="GO" id="GO:0051851">
    <property type="term" value="P:host-mediated perturbation of symbiont process"/>
    <property type="evidence" value="ECO:0007669"/>
    <property type="project" value="Ensembl"/>
</dbReference>
<feature type="domain" description="WAP" evidence="9">
    <location>
        <begin position="83"/>
        <end position="131"/>
    </location>
</feature>
<dbReference type="GO" id="GO:0019899">
    <property type="term" value="F:enzyme binding"/>
    <property type="evidence" value="ECO:0007669"/>
    <property type="project" value="Ensembl"/>
</dbReference>
<dbReference type="GeneTree" id="ENSGT00730000111217"/>
<dbReference type="FunFam" id="4.10.75.10:FF:000001">
    <property type="entry name" value="Anosmin 1"/>
    <property type="match status" value="2"/>
</dbReference>
<dbReference type="Pfam" id="PF00095">
    <property type="entry name" value="WAP"/>
    <property type="match status" value="2"/>
</dbReference>
<accession>A0A8C8U1Z2</accession>
<keyword evidence="6" id="KW-0044">Antibiotic</keyword>
<dbReference type="GO" id="GO:0004867">
    <property type="term" value="F:serine-type endopeptidase inhibitor activity"/>
    <property type="evidence" value="ECO:0007669"/>
    <property type="project" value="Ensembl"/>
</dbReference>
<evidence type="ECO:0000256" key="4">
    <source>
        <dbReference type="ARBA" id="ARBA00022690"/>
    </source>
</evidence>
<sequence>MKSSSFFPFTVLLALGILASWAVEGVKKDSIKIGACPSISPAKCLRPGKPQCDSDWQCPGTQRCCQGPCGVKCTVPLPITRSVRRKSGKCPTFPGRCMMLNPPNKCNRDGECEGKYKCCPGMCGKICLLPQK</sequence>
<keyword evidence="7" id="KW-1015">Disulfide bond</keyword>
<keyword evidence="5 8" id="KW-0732">Signal</keyword>
<dbReference type="SMART" id="SM00217">
    <property type="entry name" value="WAP"/>
    <property type="match status" value="2"/>
</dbReference>
<evidence type="ECO:0000256" key="3">
    <source>
        <dbReference type="ARBA" id="ARBA00022529"/>
    </source>
</evidence>
<name>A0A8C8U1Z2_PERMB</name>
<keyword evidence="11" id="KW-1185">Reference proteome</keyword>
<dbReference type="SUPFAM" id="SSF57256">
    <property type="entry name" value="Elafin-like"/>
    <property type="match status" value="2"/>
</dbReference>
<evidence type="ECO:0000259" key="9">
    <source>
        <dbReference type="PROSITE" id="PS51390"/>
    </source>
</evidence>
<reference evidence="10" key="2">
    <citation type="submission" date="2025-08" db="UniProtKB">
        <authorList>
            <consortium name="Ensembl"/>
        </authorList>
    </citation>
    <scope>IDENTIFICATION</scope>
</reference>
<evidence type="ECO:0000256" key="5">
    <source>
        <dbReference type="ARBA" id="ARBA00022729"/>
    </source>
</evidence>
<dbReference type="GO" id="GO:0003677">
    <property type="term" value="F:DNA binding"/>
    <property type="evidence" value="ECO:0007669"/>
    <property type="project" value="Ensembl"/>
</dbReference>
<dbReference type="GO" id="GO:0019731">
    <property type="term" value="P:antibacterial humoral response"/>
    <property type="evidence" value="ECO:0007669"/>
    <property type="project" value="Ensembl"/>
</dbReference>
<dbReference type="GO" id="GO:0003729">
    <property type="term" value="F:mRNA binding"/>
    <property type="evidence" value="ECO:0007669"/>
    <property type="project" value="Ensembl"/>
</dbReference>
<dbReference type="PROSITE" id="PS51390">
    <property type="entry name" value="WAP"/>
    <property type="match status" value="2"/>
</dbReference>
<keyword evidence="3" id="KW-0929">Antimicrobial</keyword>
<keyword evidence="4" id="KW-0646">Protease inhibitor</keyword>
<dbReference type="Ensembl" id="ENSPEMT00000027600.2">
    <property type="protein sequence ID" value="ENSPEMP00000023230.1"/>
    <property type="gene ID" value="ENSPEMG00000020335.2"/>
</dbReference>
<dbReference type="GO" id="GO:0045087">
    <property type="term" value="P:innate immune response"/>
    <property type="evidence" value="ECO:0007669"/>
    <property type="project" value="Ensembl"/>
</dbReference>
<protein>
    <submittedName>
        <fullName evidence="10">Secretory leukocyte peptidase inhibitor</fullName>
    </submittedName>
</protein>
<evidence type="ECO:0000256" key="6">
    <source>
        <dbReference type="ARBA" id="ARBA00023022"/>
    </source>
</evidence>
<dbReference type="AlphaFoldDB" id="A0A8C8U1Z2"/>
<dbReference type="GO" id="GO:0032496">
    <property type="term" value="P:response to lipopolysaccharide"/>
    <property type="evidence" value="ECO:0007669"/>
    <property type="project" value="Ensembl"/>
</dbReference>
<dbReference type="PRINTS" id="PR00003">
    <property type="entry name" value="4DISULPHCORE"/>
</dbReference>
<evidence type="ECO:0000256" key="7">
    <source>
        <dbReference type="ARBA" id="ARBA00023157"/>
    </source>
</evidence>
<dbReference type="InterPro" id="IPR008197">
    <property type="entry name" value="WAP_dom"/>
</dbReference>
<proteinExistence type="predicted"/>